<evidence type="ECO:0000313" key="4">
    <source>
        <dbReference type="Proteomes" id="UP000245591"/>
    </source>
</evidence>
<proteinExistence type="inferred from homology"/>
<protein>
    <submittedName>
        <fullName evidence="3">Uncharacterized protein</fullName>
    </submittedName>
</protein>
<dbReference type="InterPro" id="IPR036291">
    <property type="entry name" value="NAD(P)-bd_dom_sf"/>
</dbReference>
<keyword evidence="1" id="KW-0560">Oxidoreductase</keyword>
<comment type="similarity">
    <text evidence="2">Belongs to the short-chain dehydrogenases/reductases (SDR) family.</text>
</comment>
<comment type="caution">
    <text evidence="3">The sequence shown here is derived from an EMBL/GenBank/DDBJ whole genome shotgun (WGS) entry which is preliminary data.</text>
</comment>
<evidence type="ECO:0000256" key="2">
    <source>
        <dbReference type="RuleBase" id="RU000363"/>
    </source>
</evidence>
<keyword evidence="4" id="KW-1185">Reference proteome</keyword>
<dbReference type="SUPFAM" id="SSF51735">
    <property type="entry name" value="NAD(P)-binding Rossmann-fold domains"/>
    <property type="match status" value="1"/>
</dbReference>
<dbReference type="InterPro" id="IPR002347">
    <property type="entry name" value="SDR_fam"/>
</dbReference>
<dbReference type="EMBL" id="MBFU01000263">
    <property type="protein sequence ID" value="PWA00948.1"/>
    <property type="molecule type" value="Genomic_DNA"/>
</dbReference>
<dbReference type="Proteomes" id="UP000245591">
    <property type="component" value="Unassembled WGS sequence"/>
</dbReference>
<dbReference type="GO" id="GO:0016491">
    <property type="term" value="F:oxidoreductase activity"/>
    <property type="evidence" value="ECO:0007669"/>
    <property type="project" value="UniProtKB-KW"/>
</dbReference>
<organism evidence="3 4">
    <name type="scientific">Smittium angustum</name>
    <dbReference type="NCBI Taxonomy" id="133377"/>
    <lineage>
        <taxon>Eukaryota</taxon>
        <taxon>Fungi</taxon>
        <taxon>Fungi incertae sedis</taxon>
        <taxon>Zoopagomycota</taxon>
        <taxon>Kickxellomycotina</taxon>
        <taxon>Harpellomycetes</taxon>
        <taxon>Harpellales</taxon>
        <taxon>Legeriomycetaceae</taxon>
        <taxon>Smittium</taxon>
    </lineage>
</organism>
<gene>
    <name evidence="3" type="ORF">BB558_002972</name>
</gene>
<accession>A0A2U1J7J9</accession>
<dbReference type="Gene3D" id="3.40.50.720">
    <property type="entry name" value="NAD(P)-binding Rossmann-like Domain"/>
    <property type="match status" value="1"/>
</dbReference>
<dbReference type="PRINTS" id="PR00081">
    <property type="entry name" value="GDHRDH"/>
</dbReference>
<dbReference type="Pfam" id="PF00106">
    <property type="entry name" value="adh_short"/>
    <property type="match status" value="1"/>
</dbReference>
<dbReference type="CDD" id="cd05327">
    <property type="entry name" value="retinol-DH_like_SDR_c_like"/>
    <property type="match status" value="1"/>
</dbReference>
<dbReference type="AlphaFoldDB" id="A0A2U1J7J9"/>
<reference evidence="3 4" key="1">
    <citation type="journal article" date="2018" name="MBio">
        <title>Comparative Genomics Reveals the Core Gene Toolbox for the Fungus-Insect Symbiosis.</title>
        <authorList>
            <person name="Wang Y."/>
            <person name="Stata M."/>
            <person name="Wang W."/>
            <person name="Stajich J.E."/>
            <person name="White M.M."/>
            <person name="Moncalvo J.M."/>
        </authorList>
    </citation>
    <scope>NUCLEOTIDE SEQUENCE [LARGE SCALE GENOMIC DNA]</scope>
    <source>
        <strain evidence="3 4">AUS-126-30</strain>
    </source>
</reference>
<sequence>MDTPLKIYNKVGFGLPLTNISMFAAEVLYPPISKIPIGCFPQTRFNKYVNDYNQNNRNDKERRVAIVTGANSGIGYETAKALMLTGHQVVMACRNETLAKEAMENLEKETGLKNCEFIPLDLSSISSCKKFATEFKKKHNKLHLLINNAGIMACPYMTTKDGIEMQFGTNHVGHFVITTELLDTIKASAPARIINLSSMAHVSGDFDKEKILDESKYQKVGNYGISKLANIMFTNSLAKKLEGTGVTANSVHPGTVYTKLQRHIPGYSSSIQQSVTRALFLSPTAGSLTTLRLALSDKVEGVTGKYFMREYEAATLGQATNQEKCDELWEFTEELIRKSEMNSKST</sequence>
<dbReference type="PANTHER" id="PTHR43157:SF31">
    <property type="entry name" value="PHOSPHATIDYLINOSITOL-GLYCAN BIOSYNTHESIS CLASS F PROTEIN"/>
    <property type="match status" value="1"/>
</dbReference>
<name>A0A2U1J7J9_SMIAN</name>
<dbReference type="PRINTS" id="PR00080">
    <property type="entry name" value="SDRFAMILY"/>
</dbReference>
<evidence type="ECO:0000256" key="1">
    <source>
        <dbReference type="ARBA" id="ARBA00023002"/>
    </source>
</evidence>
<evidence type="ECO:0000313" key="3">
    <source>
        <dbReference type="EMBL" id="PWA00948.1"/>
    </source>
</evidence>
<dbReference type="PANTHER" id="PTHR43157">
    <property type="entry name" value="PHOSPHATIDYLINOSITOL-GLYCAN BIOSYNTHESIS CLASS F PROTEIN-RELATED"/>
    <property type="match status" value="1"/>
</dbReference>